<accession>A0ABD2Q7C8</accession>
<comment type="caution">
    <text evidence="3">The sequence shown here is derived from an EMBL/GenBank/DDBJ whole genome shotgun (WGS) entry which is preliminary data.</text>
</comment>
<feature type="compositionally biased region" description="Polar residues" evidence="1">
    <location>
        <begin position="57"/>
        <end position="66"/>
    </location>
</feature>
<dbReference type="AlphaFoldDB" id="A0ABD2Q7C8"/>
<organism evidence="3 4">
    <name type="scientific">Cichlidogyrus casuarinus</name>
    <dbReference type="NCBI Taxonomy" id="1844966"/>
    <lineage>
        <taxon>Eukaryota</taxon>
        <taxon>Metazoa</taxon>
        <taxon>Spiralia</taxon>
        <taxon>Lophotrochozoa</taxon>
        <taxon>Platyhelminthes</taxon>
        <taxon>Monogenea</taxon>
        <taxon>Monopisthocotylea</taxon>
        <taxon>Dactylogyridea</taxon>
        <taxon>Ancyrocephalidae</taxon>
        <taxon>Cichlidogyrus</taxon>
    </lineage>
</organism>
<feature type="region of interest" description="Disordered" evidence="1">
    <location>
        <begin position="114"/>
        <end position="277"/>
    </location>
</feature>
<dbReference type="PROSITE" id="PS50020">
    <property type="entry name" value="WW_DOMAIN_2"/>
    <property type="match status" value="1"/>
</dbReference>
<keyword evidence="4" id="KW-1185">Reference proteome</keyword>
<gene>
    <name evidence="3" type="ORF">Ciccas_006005</name>
</gene>
<dbReference type="Gene3D" id="2.20.70.10">
    <property type="match status" value="1"/>
</dbReference>
<dbReference type="Pfam" id="PF00397">
    <property type="entry name" value="WW"/>
    <property type="match status" value="1"/>
</dbReference>
<protein>
    <recommendedName>
        <fullName evidence="2">WW domain-containing protein</fullName>
    </recommendedName>
</protein>
<dbReference type="Proteomes" id="UP001626550">
    <property type="component" value="Unassembled WGS sequence"/>
</dbReference>
<feature type="region of interest" description="Disordered" evidence="1">
    <location>
        <begin position="56"/>
        <end position="92"/>
    </location>
</feature>
<feature type="compositionally biased region" description="Low complexity" evidence="1">
    <location>
        <begin position="146"/>
        <end position="166"/>
    </location>
</feature>
<dbReference type="EMBL" id="JBJKFK010000768">
    <property type="protein sequence ID" value="KAL3315363.1"/>
    <property type="molecule type" value="Genomic_DNA"/>
</dbReference>
<dbReference type="InterPro" id="IPR036020">
    <property type="entry name" value="WW_dom_sf"/>
</dbReference>
<evidence type="ECO:0000256" key="1">
    <source>
        <dbReference type="SAM" id="MobiDB-lite"/>
    </source>
</evidence>
<evidence type="ECO:0000313" key="4">
    <source>
        <dbReference type="Proteomes" id="UP001626550"/>
    </source>
</evidence>
<feature type="compositionally biased region" description="Polar residues" evidence="1">
    <location>
        <begin position="313"/>
        <end position="333"/>
    </location>
</feature>
<feature type="compositionally biased region" description="Low complexity" evidence="1">
    <location>
        <begin position="365"/>
        <end position="376"/>
    </location>
</feature>
<name>A0ABD2Q7C8_9PLAT</name>
<evidence type="ECO:0000259" key="2">
    <source>
        <dbReference type="PROSITE" id="PS50020"/>
    </source>
</evidence>
<reference evidence="3 4" key="1">
    <citation type="submission" date="2024-11" db="EMBL/GenBank/DDBJ databases">
        <title>Adaptive evolution of stress response genes in parasites aligns with host niche diversity.</title>
        <authorList>
            <person name="Hahn C."/>
            <person name="Resl P."/>
        </authorList>
    </citation>
    <scope>NUCLEOTIDE SEQUENCE [LARGE SCALE GENOMIC DNA]</scope>
    <source>
        <strain evidence="3">EGGRZ-B1_66</strain>
        <tissue evidence="3">Body</tissue>
    </source>
</reference>
<evidence type="ECO:0000313" key="3">
    <source>
        <dbReference type="EMBL" id="KAL3315363.1"/>
    </source>
</evidence>
<proteinExistence type="predicted"/>
<feature type="compositionally biased region" description="Low complexity" evidence="1">
    <location>
        <begin position="74"/>
        <end position="92"/>
    </location>
</feature>
<feature type="compositionally biased region" description="Polar residues" evidence="1">
    <location>
        <begin position="384"/>
        <end position="399"/>
    </location>
</feature>
<feature type="compositionally biased region" description="Polar residues" evidence="1">
    <location>
        <begin position="260"/>
        <end position="277"/>
    </location>
</feature>
<dbReference type="SMART" id="SM00456">
    <property type="entry name" value="WW"/>
    <property type="match status" value="1"/>
</dbReference>
<feature type="domain" description="WW" evidence="2">
    <location>
        <begin position="14"/>
        <end position="41"/>
    </location>
</feature>
<dbReference type="InterPro" id="IPR001202">
    <property type="entry name" value="WW_dom"/>
</dbReference>
<feature type="region of interest" description="Disordered" evidence="1">
    <location>
        <begin position="292"/>
        <end position="399"/>
    </location>
</feature>
<sequence length="419" mass="46115">MEEDEKSLSNNQWWELYDIKTGRHYYHNAQTRETVWNKPPNADIIPLAKIQDLGELSQRTAENSKAQRPKELATPNNKTSKSSKKSPTVVVNSTADQRVKQWLQQVEESHKISIKDSVEVAKPQRPSHKRDQKQKNSVLARRRTFDSGNNNQNHSSSDSSDFEASSGKIRPSAPLCPRKPRRSSAVTNPVRGQSMRAPATEKSQEQRKHLQTRTPQPVSKSQDDEFRRSTVKQSPSSSDLHGETAQPAATRSHIFPRTNPAVSRSSTISNTLPRNLSQQDNVPLACAEDISPVAANPPRSESIPLNLAGSSGAGSTAKDSPKSQDSNSQTPQNEDMVVPGSVAAKINQFQKPEPQPGLMNRSSIKATPPTATPPKKMSLPQLDPSGSLQTTSFGPRIVTQSTNVPNLRTRSCLLNEHVS</sequence>
<dbReference type="CDD" id="cd00201">
    <property type="entry name" value="WW"/>
    <property type="match status" value="1"/>
</dbReference>
<dbReference type="SUPFAM" id="SSF51045">
    <property type="entry name" value="WW domain"/>
    <property type="match status" value="1"/>
</dbReference>